<evidence type="ECO:0000256" key="1">
    <source>
        <dbReference type="ARBA" id="ARBA00009084"/>
    </source>
</evidence>
<dbReference type="InterPro" id="IPR008948">
    <property type="entry name" value="L-Aspartase-like"/>
</dbReference>
<feature type="binding site" evidence="5">
    <location>
        <begin position="100"/>
        <end position="102"/>
    </location>
    <ligand>
        <name>substrate</name>
    </ligand>
</feature>
<dbReference type="SUPFAM" id="SSF48557">
    <property type="entry name" value="L-aspartase-like"/>
    <property type="match status" value="1"/>
</dbReference>
<dbReference type="InterPro" id="IPR024083">
    <property type="entry name" value="Fumarase/histidase_N"/>
</dbReference>
<dbReference type="OrthoDB" id="9802809at2"/>
<comment type="miscellaneous">
    <text evidence="5">There are 2 substrate-binding sites: the catalytic A site, and the non-catalytic B site that may play a role in the transfer of substrate or product between the active site and the solvent. Alternatively, the B site may bind allosteric effectors.</text>
</comment>
<dbReference type="FunFam" id="1.10.40.30:FF:000002">
    <property type="entry name" value="Fumarate hydratase class II"/>
    <property type="match status" value="1"/>
</dbReference>
<reference evidence="8 9" key="1">
    <citation type="journal article" date="2018" name="Genome Announc.">
        <title>Genome Sequence of Geothermobacter sp. HR-1 Iron Reducer from the Loihi Seamount.</title>
        <authorList>
            <person name="Smith H."/>
            <person name="Abuyen K."/>
            <person name="Tremblay J."/>
            <person name="Savalia P."/>
            <person name="Perez-Rodriguez I."/>
            <person name="Emerson D."/>
            <person name="Tully B."/>
            <person name="Amend J."/>
        </authorList>
    </citation>
    <scope>NUCLEOTIDE SEQUENCE [LARGE SCALE GENOMIC DNA]</scope>
    <source>
        <strain evidence="8 9">HR-1</strain>
    </source>
</reference>
<dbReference type="InterPro" id="IPR022761">
    <property type="entry name" value="Fumarate_lyase_N"/>
</dbReference>
<evidence type="ECO:0000256" key="4">
    <source>
        <dbReference type="ARBA" id="ARBA00023239"/>
    </source>
</evidence>
<dbReference type="InterPro" id="IPR020557">
    <property type="entry name" value="Fumarate_lyase_CS"/>
</dbReference>
<sequence>MNREKQRTETDSMGSMQVPAAALYGAQTARAVNNFPVSGRPLPRAMIRALGLIKQHAAQVNAELGLLPADLAEAIAQAAAEVANGDLDEHFPIDIFQTGSGTSSNMNANEVIANRAAAVLGHNLGDKAVHPNDHVNLGQSSNDVFPSAIHLAAAEELHRHLLPALEQLQKSLQDKAEEFDPIVKLGRTHLQDAVPIRLGQVFSGYTRQLELARQRLQQSAAGLLELPLGGTAVGTGLNTHPEFAARVCSGLTKETGLKFSEARNHFEAQAARDAVVNLSGALKSCAVALFKIANDIRLLASGPRGGYGELSLPAVQPGSSIMPGKVNPVMAECLIQVCAQVIGNDATITLGGLAGNFELNVMLPLLARNLLESIELAANAARLFAEKCVTGLQANAERCAELVEQSLAMVTALAPRIGYDRASELAKQAFREGTTIRALCLREKVLPQEELNRLLDPLPQTGR</sequence>
<feature type="site" description="Important for catalytic activity" evidence="5">
    <location>
        <position position="332"/>
    </location>
</feature>
<comment type="similarity">
    <text evidence="1 5">Belongs to the class-II fumarase/aspartase family. Fumarase subfamily.</text>
</comment>
<comment type="subcellular location">
    <subcellularLocation>
        <location evidence="5">Cytoplasm</location>
    </subcellularLocation>
</comment>
<dbReference type="RefSeq" id="WP_103114925.1">
    <property type="nucleotide sequence ID" value="NZ_PPFX01000010.1"/>
</dbReference>
<evidence type="ECO:0000256" key="3">
    <source>
        <dbReference type="ARBA" id="ARBA00022532"/>
    </source>
</evidence>
<feature type="active site" evidence="5">
    <location>
        <position position="319"/>
    </location>
</feature>
<comment type="pathway">
    <text evidence="5">Carbohydrate metabolism; tricarboxylic acid cycle; (S)-malate from fumarate: step 1/1.</text>
</comment>
<feature type="binding site" evidence="5">
    <location>
        <begin position="325"/>
        <end position="327"/>
    </location>
    <ligand>
        <name>substrate</name>
    </ligand>
</feature>
<dbReference type="InterPro" id="IPR000362">
    <property type="entry name" value="Fumarate_lyase_fam"/>
</dbReference>
<feature type="active site" description="Proton donor/acceptor" evidence="5">
    <location>
        <position position="189"/>
    </location>
</feature>
<dbReference type="EMBL" id="PPFX01000010">
    <property type="protein sequence ID" value="PNU20656.1"/>
    <property type="molecule type" value="Genomic_DNA"/>
</dbReference>
<dbReference type="GO" id="GO:0006106">
    <property type="term" value="P:fumarate metabolic process"/>
    <property type="evidence" value="ECO:0007669"/>
    <property type="project" value="InterPro"/>
</dbReference>
<evidence type="ECO:0000259" key="7">
    <source>
        <dbReference type="Pfam" id="PF10415"/>
    </source>
</evidence>
<feature type="binding site" evidence="5">
    <location>
        <begin position="140"/>
        <end position="142"/>
    </location>
    <ligand>
        <name>substrate</name>
    </ligand>
</feature>
<accession>A0A2K2HBG2</accession>
<protein>
    <recommendedName>
        <fullName evidence="5">Fumarate hydratase class II</fullName>
        <shortName evidence="5">Fumarase C</shortName>
        <ecNumber evidence="5">4.2.1.2</ecNumber>
    </recommendedName>
    <alternativeName>
        <fullName evidence="5">Aerobic fumarase</fullName>
    </alternativeName>
    <alternativeName>
        <fullName evidence="5">Iron-independent fumarase</fullName>
    </alternativeName>
</protein>
<dbReference type="GO" id="GO:0004333">
    <property type="term" value="F:fumarate hydratase activity"/>
    <property type="evidence" value="ECO:0007669"/>
    <property type="project" value="UniProtKB-UniRule"/>
</dbReference>
<gene>
    <name evidence="8" type="primary">aspA</name>
    <name evidence="5" type="synonym">fumC</name>
    <name evidence="8" type="ORF">C2E25_06345</name>
</gene>
<evidence type="ECO:0000259" key="6">
    <source>
        <dbReference type="Pfam" id="PF00206"/>
    </source>
</evidence>
<dbReference type="NCBIfam" id="NF008909">
    <property type="entry name" value="PRK12273.1"/>
    <property type="match status" value="1"/>
</dbReference>
<comment type="catalytic activity">
    <reaction evidence="5">
        <text>(S)-malate = fumarate + H2O</text>
        <dbReference type="Rhea" id="RHEA:12460"/>
        <dbReference type="ChEBI" id="CHEBI:15377"/>
        <dbReference type="ChEBI" id="CHEBI:15589"/>
        <dbReference type="ChEBI" id="CHEBI:29806"/>
        <dbReference type="EC" id="4.2.1.2"/>
    </reaction>
</comment>
<dbReference type="PANTHER" id="PTHR11444:SF22">
    <property type="entry name" value="FUMARATE HYDRATASE CLASS II"/>
    <property type="match status" value="1"/>
</dbReference>
<dbReference type="PRINTS" id="PR00145">
    <property type="entry name" value="ARGSUCLYASE"/>
</dbReference>
<evidence type="ECO:0000256" key="2">
    <source>
        <dbReference type="ARBA" id="ARBA00022490"/>
    </source>
</evidence>
<dbReference type="EC" id="4.2.1.2" evidence="5"/>
<feature type="domain" description="Fumarase C C-terminal" evidence="7">
    <location>
        <begin position="409"/>
        <end position="457"/>
    </location>
</feature>
<dbReference type="Proteomes" id="UP000236340">
    <property type="component" value="Unassembled WGS sequence"/>
</dbReference>
<dbReference type="GO" id="GO:0005737">
    <property type="term" value="C:cytoplasm"/>
    <property type="evidence" value="ECO:0007669"/>
    <property type="project" value="UniProtKB-SubCell"/>
</dbReference>
<comment type="caution">
    <text evidence="8">The sequence shown here is derived from an EMBL/GenBank/DDBJ whole genome shotgun (WGS) entry which is preliminary data.</text>
</comment>
<feature type="binding site" evidence="5">
    <location>
        <position position="188"/>
    </location>
    <ligand>
        <name>substrate</name>
    </ligand>
</feature>
<dbReference type="Pfam" id="PF00206">
    <property type="entry name" value="Lyase_1"/>
    <property type="match status" value="1"/>
</dbReference>
<keyword evidence="4 5" id="KW-0456">Lyase</keyword>
<organism evidence="8 9">
    <name type="scientific">Geothermobacter hydrogeniphilus</name>
    <dbReference type="NCBI Taxonomy" id="1969733"/>
    <lineage>
        <taxon>Bacteria</taxon>
        <taxon>Pseudomonadati</taxon>
        <taxon>Thermodesulfobacteriota</taxon>
        <taxon>Desulfuromonadia</taxon>
        <taxon>Desulfuromonadales</taxon>
        <taxon>Geothermobacteraceae</taxon>
        <taxon>Geothermobacter</taxon>
    </lineage>
</organism>
<dbReference type="UniPathway" id="UPA00223">
    <property type="reaction ID" value="UER01007"/>
</dbReference>
<dbReference type="CDD" id="cd01362">
    <property type="entry name" value="Fumarase_classII"/>
    <property type="match status" value="1"/>
</dbReference>
<comment type="function">
    <text evidence="5">Involved in the TCA cycle. Catalyzes the stereospecific interconversion of fumarate to L-malate.</text>
</comment>
<keyword evidence="3 5" id="KW-0816">Tricarboxylic acid cycle</keyword>
<evidence type="ECO:0000313" key="8">
    <source>
        <dbReference type="EMBL" id="PNU20656.1"/>
    </source>
</evidence>
<name>A0A2K2HBG2_9BACT</name>
<comment type="subunit">
    <text evidence="5">Homotetramer.</text>
</comment>
<dbReference type="PRINTS" id="PR00149">
    <property type="entry name" value="FUMRATELYASE"/>
</dbReference>
<dbReference type="Gene3D" id="1.20.200.10">
    <property type="entry name" value="Fumarase/aspartase (Central domain)"/>
    <property type="match status" value="1"/>
</dbReference>
<dbReference type="HAMAP" id="MF_00743">
    <property type="entry name" value="FumaraseC"/>
    <property type="match status" value="1"/>
</dbReference>
<dbReference type="Pfam" id="PF10415">
    <property type="entry name" value="FumaraseC_C"/>
    <property type="match status" value="1"/>
</dbReference>
<feature type="binding site" evidence="5">
    <location>
        <position position="320"/>
    </location>
    <ligand>
        <name>substrate</name>
    </ligand>
</feature>
<evidence type="ECO:0000313" key="9">
    <source>
        <dbReference type="Proteomes" id="UP000236340"/>
    </source>
</evidence>
<dbReference type="InterPro" id="IPR018951">
    <property type="entry name" value="Fumarase_C_C"/>
</dbReference>
<dbReference type="FunFam" id="1.10.275.10:FF:000001">
    <property type="entry name" value="Fumarate hydratase, mitochondrial"/>
    <property type="match status" value="1"/>
</dbReference>
<keyword evidence="2 5" id="KW-0963">Cytoplasm</keyword>
<dbReference type="PANTHER" id="PTHR11444">
    <property type="entry name" value="ASPARTATEAMMONIA/ARGININOSUCCINATE/ADENYLOSUCCINATE LYASE"/>
    <property type="match status" value="1"/>
</dbReference>
<feature type="domain" description="Fumarate lyase N-terminal" evidence="6">
    <location>
        <begin position="14"/>
        <end position="343"/>
    </location>
</feature>
<dbReference type="Gene3D" id="1.10.275.10">
    <property type="entry name" value="Fumarase/aspartase (N-terminal domain)"/>
    <property type="match status" value="1"/>
</dbReference>
<dbReference type="GO" id="GO:0006099">
    <property type="term" value="P:tricarboxylic acid cycle"/>
    <property type="evidence" value="ECO:0007669"/>
    <property type="project" value="UniProtKB-UniRule"/>
</dbReference>
<dbReference type="FunFam" id="1.20.200.10:FF:000001">
    <property type="entry name" value="Fumarate hydratase, mitochondrial"/>
    <property type="match status" value="1"/>
</dbReference>
<dbReference type="AlphaFoldDB" id="A0A2K2HBG2"/>
<dbReference type="Gene3D" id="1.10.40.30">
    <property type="entry name" value="Fumarase/aspartase (C-terminal domain)"/>
    <property type="match status" value="1"/>
</dbReference>
<evidence type="ECO:0000256" key="5">
    <source>
        <dbReference type="HAMAP-Rule" id="MF_00743"/>
    </source>
</evidence>
<dbReference type="PROSITE" id="PS00163">
    <property type="entry name" value="FUMARATE_LYASES"/>
    <property type="match status" value="1"/>
</dbReference>
<feature type="binding site" description="in site B" evidence="5">
    <location>
        <begin position="130"/>
        <end position="133"/>
    </location>
    <ligand>
        <name>substrate</name>
    </ligand>
</feature>
<proteinExistence type="inferred from homology"/>
<dbReference type="InterPro" id="IPR005677">
    <property type="entry name" value="Fum_hydII"/>
</dbReference>